<protein>
    <submittedName>
        <fullName evidence="1">Uncharacterized protein</fullName>
    </submittedName>
</protein>
<sequence>MKSGEDPYLPSVACRPHIRYFCDFYYCPSIVANLIQFCNDFTFVLPLPA</sequence>
<organism evidence="1">
    <name type="scientific">Lepeophtheirus salmonis</name>
    <name type="common">Salmon louse</name>
    <name type="synonym">Caligus salmonis</name>
    <dbReference type="NCBI Taxonomy" id="72036"/>
    <lineage>
        <taxon>Eukaryota</taxon>
        <taxon>Metazoa</taxon>
        <taxon>Ecdysozoa</taxon>
        <taxon>Arthropoda</taxon>
        <taxon>Crustacea</taxon>
        <taxon>Multicrustacea</taxon>
        <taxon>Hexanauplia</taxon>
        <taxon>Copepoda</taxon>
        <taxon>Siphonostomatoida</taxon>
        <taxon>Caligidae</taxon>
        <taxon>Lepeophtheirus</taxon>
    </lineage>
</organism>
<evidence type="ECO:0000313" key="1">
    <source>
        <dbReference type="EMBL" id="CDW20215.1"/>
    </source>
</evidence>
<dbReference type="EMBL" id="HACA01002854">
    <property type="protein sequence ID" value="CDW20215.1"/>
    <property type="molecule type" value="Transcribed_RNA"/>
</dbReference>
<accession>A0A0K2T319</accession>
<name>A0A0K2T319_LEPSM</name>
<proteinExistence type="predicted"/>
<dbReference type="AlphaFoldDB" id="A0A0K2T319"/>
<reference evidence="1" key="1">
    <citation type="submission" date="2014-05" db="EMBL/GenBank/DDBJ databases">
        <authorList>
            <person name="Chronopoulou M."/>
        </authorList>
    </citation>
    <scope>NUCLEOTIDE SEQUENCE</scope>
    <source>
        <tissue evidence="1">Whole organism</tissue>
    </source>
</reference>